<dbReference type="InterPro" id="IPR038109">
    <property type="entry name" value="DNA_bind_recomb_sf"/>
</dbReference>
<reference evidence="6" key="1">
    <citation type="journal article" date="2019" name="Int. J. Syst. Evol. Microbiol.">
        <title>The Global Catalogue of Microorganisms (GCM) 10K type strain sequencing project: providing services to taxonomists for standard genome sequencing and annotation.</title>
        <authorList>
            <consortium name="The Broad Institute Genomics Platform"/>
            <consortium name="The Broad Institute Genome Sequencing Center for Infectious Disease"/>
            <person name="Wu L."/>
            <person name="Ma J."/>
        </authorList>
    </citation>
    <scope>NUCLEOTIDE SEQUENCE [LARGE SCALE GENOMIC DNA]</scope>
    <source>
        <strain evidence="6">CCUG 50213</strain>
    </source>
</reference>
<organism evidence="5 6">
    <name type="scientific">Leucobacter albus</name>
    <dbReference type="NCBI Taxonomy" id="272210"/>
    <lineage>
        <taxon>Bacteria</taxon>
        <taxon>Bacillati</taxon>
        <taxon>Actinomycetota</taxon>
        <taxon>Actinomycetes</taxon>
        <taxon>Micrococcales</taxon>
        <taxon>Microbacteriaceae</taxon>
        <taxon>Leucobacter</taxon>
    </lineage>
</organism>
<feature type="coiled-coil region" evidence="3">
    <location>
        <begin position="371"/>
        <end position="426"/>
    </location>
</feature>
<evidence type="ECO:0000256" key="2">
    <source>
        <dbReference type="ARBA" id="ARBA00023172"/>
    </source>
</evidence>
<name>A0ABW3TQ82_9MICO</name>
<dbReference type="InterPro" id="IPR050639">
    <property type="entry name" value="SSR_resolvase"/>
</dbReference>
<dbReference type="Pfam" id="PF00239">
    <property type="entry name" value="Resolvase"/>
    <property type="match status" value="1"/>
</dbReference>
<evidence type="ECO:0000313" key="5">
    <source>
        <dbReference type="EMBL" id="MFD1202439.1"/>
    </source>
</evidence>
<dbReference type="Gene3D" id="3.40.50.1390">
    <property type="entry name" value="Resolvase, N-terminal catalytic domain"/>
    <property type="match status" value="1"/>
</dbReference>
<dbReference type="Gene3D" id="3.90.1750.20">
    <property type="entry name" value="Putative Large Serine Recombinase, Chain B, Domain 2"/>
    <property type="match status" value="1"/>
</dbReference>
<comment type="caution">
    <text evidence="5">The sequence shown here is derived from an EMBL/GenBank/DDBJ whole genome shotgun (WGS) entry which is preliminary data.</text>
</comment>
<evidence type="ECO:0000256" key="1">
    <source>
        <dbReference type="ARBA" id="ARBA00023125"/>
    </source>
</evidence>
<dbReference type="SMART" id="SM00857">
    <property type="entry name" value="Resolvase"/>
    <property type="match status" value="1"/>
</dbReference>
<sequence>MIASIAKLPETSRRRGIALIRVSKEREGMISPENQRFAIEEYAKREKITIIEWVEGIDESGSRKKSAWWARLDRAVSRIEAKEAELLLVWRIDRTARSRVKWAVATDRVETAGGYIESATEPNDRSPAGRFGRGVLVEHAAFIAESIGETWKETQERRVRHGLTPNGRRQFGYAYSKSDGTYAVDPVEGPKLANMYQAYIAGESAWAIAQRYSTVKVEPEAGKPLPAYARWNTAAVLRVLDSGFGAGFISFRGELHNGAHDPVVNASDWARYKEAREVRRRRPRAERSPYLYSGFIYCRCGGRMGGRVDHGYHRYACTQSIQYPQHRHPDASISAAIIDKAVNAWLSSISGRLNAAAASPTRRLKLVDSPAESLARKLNAATARLDAATLRLVDGVIPQDVYERLRTQLEAEISEIEDELTRVAAQNTVRPVAFVGDLLARWDDLPVEHRRESLRLLIDRVEVNAPDSVPRVTISSALDLT</sequence>
<dbReference type="Proteomes" id="UP001597181">
    <property type="component" value="Unassembled WGS sequence"/>
</dbReference>
<dbReference type="InterPro" id="IPR006119">
    <property type="entry name" value="Resolv_N"/>
</dbReference>
<evidence type="ECO:0000256" key="3">
    <source>
        <dbReference type="SAM" id="Coils"/>
    </source>
</evidence>
<accession>A0ABW3TQ82</accession>
<protein>
    <submittedName>
        <fullName evidence="5">Recombinase family protein</fullName>
    </submittedName>
</protein>
<keyword evidence="3" id="KW-0175">Coiled coil</keyword>
<dbReference type="PANTHER" id="PTHR30461:SF2">
    <property type="entry name" value="SERINE RECOMBINASE PINE-RELATED"/>
    <property type="match status" value="1"/>
</dbReference>
<keyword evidence="1" id="KW-0238">DNA-binding</keyword>
<evidence type="ECO:0000259" key="4">
    <source>
        <dbReference type="SMART" id="SM00857"/>
    </source>
</evidence>
<keyword evidence="6" id="KW-1185">Reference proteome</keyword>
<evidence type="ECO:0000313" key="6">
    <source>
        <dbReference type="Proteomes" id="UP001597181"/>
    </source>
</evidence>
<dbReference type="Pfam" id="PF13408">
    <property type="entry name" value="Zn_ribbon_recom"/>
    <property type="match status" value="1"/>
</dbReference>
<dbReference type="PANTHER" id="PTHR30461">
    <property type="entry name" value="DNA-INVERTASE FROM LAMBDOID PROPHAGE"/>
    <property type="match status" value="1"/>
</dbReference>
<dbReference type="SUPFAM" id="SSF53041">
    <property type="entry name" value="Resolvase-like"/>
    <property type="match status" value="1"/>
</dbReference>
<feature type="domain" description="Resolvase/invertase-type recombinase catalytic" evidence="4">
    <location>
        <begin position="16"/>
        <end position="164"/>
    </location>
</feature>
<dbReference type="InterPro" id="IPR036162">
    <property type="entry name" value="Resolvase-like_N_sf"/>
</dbReference>
<keyword evidence="2" id="KW-0233">DNA recombination</keyword>
<proteinExistence type="predicted"/>
<dbReference type="EMBL" id="JBHTLY010000004">
    <property type="protein sequence ID" value="MFD1202439.1"/>
    <property type="molecule type" value="Genomic_DNA"/>
</dbReference>
<dbReference type="InterPro" id="IPR025827">
    <property type="entry name" value="Zn_ribbon_recom_dom"/>
</dbReference>
<dbReference type="RefSeq" id="WP_343960829.1">
    <property type="nucleotide sequence ID" value="NZ_BAAAKZ010000010.1"/>
</dbReference>
<gene>
    <name evidence="5" type="ORF">ACFQ3U_11095</name>
</gene>